<dbReference type="Gene3D" id="1.10.510.10">
    <property type="entry name" value="Transferase(Phosphotransferase) domain 1"/>
    <property type="match status" value="2"/>
</dbReference>
<name>A0AAW2T8V8_9LAMI</name>
<keyword evidence="2" id="KW-0808">Transferase</keyword>
<organism evidence="2">
    <name type="scientific">Sesamum latifolium</name>
    <dbReference type="NCBI Taxonomy" id="2727402"/>
    <lineage>
        <taxon>Eukaryota</taxon>
        <taxon>Viridiplantae</taxon>
        <taxon>Streptophyta</taxon>
        <taxon>Embryophyta</taxon>
        <taxon>Tracheophyta</taxon>
        <taxon>Spermatophyta</taxon>
        <taxon>Magnoliopsida</taxon>
        <taxon>eudicotyledons</taxon>
        <taxon>Gunneridae</taxon>
        <taxon>Pentapetalae</taxon>
        <taxon>asterids</taxon>
        <taxon>lamiids</taxon>
        <taxon>Lamiales</taxon>
        <taxon>Pedaliaceae</taxon>
        <taxon>Sesamum</taxon>
    </lineage>
</organism>
<dbReference type="InterPro" id="IPR000719">
    <property type="entry name" value="Prot_kinase_dom"/>
</dbReference>
<evidence type="ECO:0000259" key="1">
    <source>
        <dbReference type="PROSITE" id="PS50011"/>
    </source>
</evidence>
<dbReference type="AlphaFoldDB" id="A0AAW2T8V8"/>
<proteinExistence type="predicted"/>
<sequence length="145" mass="16224">MEDGLQGTAHIHRQDGEKLVHGNIKSSNIFIDEQRYGIVSDAGLAKLAYPISCFGIVLLELVSGRQSQQRTDDGELISLDKWIRLDCAATVPELRPRMAEVVRMLEEISGIEPADESRLEDGWEQPTIESRLEDLLEDLLPTLTP</sequence>
<dbReference type="PROSITE" id="PS50011">
    <property type="entry name" value="PROTEIN_KINASE_DOM"/>
    <property type="match status" value="1"/>
</dbReference>
<dbReference type="PANTHER" id="PTHR48007">
    <property type="entry name" value="LEUCINE-RICH REPEAT RECEPTOR-LIKE PROTEIN KINASE PXC1"/>
    <property type="match status" value="1"/>
</dbReference>
<gene>
    <name evidence="2" type="ORF">Slati_4121600</name>
</gene>
<reference evidence="2" key="2">
    <citation type="journal article" date="2024" name="Plant">
        <title>Genomic evolution and insights into agronomic trait innovations of Sesamum species.</title>
        <authorList>
            <person name="Miao H."/>
            <person name="Wang L."/>
            <person name="Qu L."/>
            <person name="Liu H."/>
            <person name="Sun Y."/>
            <person name="Le M."/>
            <person name="Wang Q."/>
            <person name="Wei S."/>
            <person name="Zheng Y."/>
            <person name="Lin W."/>
            <person name="Duan Y."/>
            <person name="Cao H."/>
            <person name="Xiong S."/>
            <person name="Wang X."/>
            <person name="Wei L."/>
            <person name="Li C."/>
            <person name="Ma Q."/>
            <person name="Ju M."/>
            <person name="Zhao R."/>
            <person name="Li G."/>
            <person name="Mu C."/>
            <person name="Tian Q."/>
            <person name="Mei H."/>
            <person name="Zhang T."/>
            <person name="Gao T."/>
            <person name="Zhang H."/>
        </authorList>
    </citation>
    <scope>NUCLEOTIDE SEQUENCE</scope>
    <source>
        <strain evidence="2">KEN1</strain>
    </source>
</reference>
<comment type="caution">
    <text evidence="2">The sequence shown here is derived from an EMBL/GenBank/DDBJ whole genome shotgun (WGS) entry which is preliminary data.</text>
</comment>
<dbReference type="InterPro" id="IPR011009">
    <property type="entry name" value="Kinase-like_dom_sf"/>
</dbReference>
<dbReference type="EMBL" id="JACGWN010000015">
    <property type="protein sequence ID" value="KAL0400917.1"/>
    <property type="molecule type" value="Genomic_DNA"/>
</dbReference>
<dbReference type="GO" id="GO:0004672">
    <property type="term" value="F:protein kinase activity"/>
    <property type="evidence" value="ECO:0007669"/>
    <property type="project" value="InterPro"/>
</dbReference>
<protein>
    <submittedName>
        <fullName evidence="2">Inactive receptor kinase</fullName>
    </submittedName>
</protein>
<evidence type="ECO:0000313" key="2">
    <source>
        <dbReference type="EMBL" id="KAL0400917.1"/>
    </source>
</evidence>
<dbReference type="InterPro" id="IPR046959">
    <property type="entry name" value="PRK1-6/SRF4-like"/>
</dbReference>
<dbReference type="PANTHER" id="PTHR48007:SF4">
    <property type="entry name" value="LEUCINE-RICH REPEAT RECEPTOR-LIKE PROTEIN KINASE PXC1"/>
    <property type="match status" value="1"/>
</dbReference>
<feature type="domain" description="Protein kinase" evidence="1">
    <location>
        <begin position="1"/>
        <end position="145"/>
    </location>
</feature>
<accession>A0AAW2T8V8</accession>
<reference evidence="2" key="1">
    <citation type="submission" date="2020-06" db="EMBL/GenBank/DDBJ databases">
        <authorList>
            <person name="Li T."/>
            <person name="Hu X."/>
            <person name="Zhang T."/>
            <person name="Song X."/>
            <person name="Zhang H."/>
            <person name="Dai N."/>
            <person name="Sheng W."/>
            <person name="Hou X."/>
            <person name="Wei L."/>
        </authorList>
    </citation>
    <scope>NUCLEOTIDE SEQUENCE</scope>
    <source>
        <strain evidence="2">KEN1</strain>
        <tissue evidence="2">Leaf</tissue>
    </source>
</reference>
<dbReference type="GO" id="GO:0005524">
    <property type="term" value="F:ATP binding"/>
    <property type="evidence" value="ECO:0007669"/>
    <property type="project" value="InterPro"/>
</dbReference>
<dbReference type="SUPFAM" id="SSF56112">
    <property type="entry name" value="Protein kinase-like (PK-like)"/>
    <property type="match status" value="1"/>
</dbReference>
<keyword evidence="2" id="KW-0675">Receptor</keyword>
<keyword evidence="2" id="KW-0418">Kinase</keyword>